<accession>A0A0Q2UPZ9</accession>
<evidence type="ECO:0000313" key="1">
    <source>
        <dbReference type="EMBL" id="ASJ12001.1"/>
    </source>
</evidence>
<dbReference type="AlphaFoldDB" id="A0A0Q2UPZ9"/>
<dbReference type="Proteomes" id="UP000250136">
    <property type="component" value="Chromosome"/>
</dbReference>
<dbReference type="EMBL" id="LIXN01000006">
    <property type="protein sequence ID" value="KQH82776.1"/>
    <property type="molecule type" value="Genomic_DNA"/>
</dbReference>
<dbReference type="GeneID" id="74505822"/>
<name>A0A0Q2UPZ9_9EURY</name>
<proteinExistence type="predicted"/>
<evidence type="ECO:0000313" key="6">
    <source>
        <dbReference type="Proteomes" id="UP000250136"/>
    </source>
</evidence>
<dbReference type="EMBL" id="CP015105">
    <property type="protein sequence ID" value="ASJ12001.1"/>
    <property type="molecule type" value="Genomic_DNA"/>
</dbReference>
<dbReference type="STRING" id="277988.SAMN05216170_1581"/>
<dbReference type="EMBL" id="FOIW01000002">
    <property type="protein sequence ID" value="SEW10239.1"/>
    <property type="molecule type" value="Genomic_DNA"/>
</dbReference>
<dbReference type="OrthoDB" id="84852at2157"/>
<evidence type="ECO:0000313" key="2">
    <source>
        <dbReference type="EMBL" id="KQH82776.1"/>
    </source>
</evidence>
<organism evidence="2 4">
    <name type="scientific">Thermococcus thioreducens</name>
    <dbReference type="NCBI Taxonomy" id="277988"/>
    <lineage>
        <taxon>Archaea</taxon>
        <taxon>Methanobacteriati</taxon>
        <taxon>Methanobacteriota</taxon>
        <taxon>Thermococci</taxon>
        <taxon>Thermococcales</taxon>
        <taxon>Thermococcaceae</taxon>
        <taxon>Thermococcus</taxon>
    </lineage>
</organism>
<dbReference type="Proteomes" id="UP000182125">
    <property type="component" value="Unassembled WGS sequence"/>
</dbReference>
<reference evidence="2 4" key="1">
    <citation type="submission" date="2015-08" db="EMBL/GenBank/DDBJ databases">
        <title>Thermococcus thioreducens DSM 14981 genome sequencing.</title>
        <authorList>
            <person name="Hong S.-J."/>
            <person name="Kim M.-C."/>
            <person name="Shin J.-H."/>
        </authorList>
    </citation>
    <scope>NUCLEOTIDE SEQUENCE [LARGE SCALE GENOMIC DNA]</scope>
    <source>
        <strain evidence="2 4">DSM 14981</strain>
    </source>
</reference>
<gene>
    <name evidence="1" type="ORF">A3L14_03470</name>
    <name evidence="2" type="ORF">AMR53_04095</name>
    <name evidence="3" type="ORF">SAMN05216170_1581</name>
</gene>
<dbReference type="Proteomes" id="UP000051862">
    <property type="component" value="Unassembled WGS sequence"/>
</dbReference>
<evidence type="ECO:0000313" key="4">
    <source>
        <dbReference type="Proteomes" id="UP000051862"/>
    </source>
</evidence>
<reference evidence="1 6" key="2">
    <citation type="submission" date="2016-04" db="EMBL/GenBank/DDBJ databases">
        <title>Complete genome sequence of Thermococcus thioreducens type strain OGL-20P.</title>
        <authorList>
            <person name="Oger P.M."/>
        </authorList>
    </citation>
    <scope>NUCLEOTIDE SEQUENCE [LARGE SCALE GENOMIC DNA]</scope>
    <source>
        <strain evidence="1 6">OGL-20P</strain>
    </source>
</reference>
<evidence type="ECO:0000313" key="5">
    <source>
        <dbReference type="Proteomes" id="UP000182125"/>
    </source>
</evidence>
<evidence type="ECO:0000313" key="3">
    <source>
        <dbReference type="EMBL" id="SEW10239.1"/>
    </source>
</evidence>
<sequence>MPYIGFARSPHGPAKTYQLVLGELEKRGFSIGFSKHHWAGDLPFGLIVAETDRGEVAIRWALGREFTVELEEVDGETYDEFIEDTLEYTNADSG</sequence>
<dbReference type="PATRIC" id="fig|277988.4.peg.864"/>
<reference evidence="3 5" key="3">
    <citation type="submission" date="2016-10" db="EMBL/GenBank/DDBJ databases">
        <authorList>
            <person name="de Groot N.N."/>
        </authorList>
    </citation>
    <scope>NUCLEOTIDE SEQUENCE [LARGE SCALE GENOMIC DNA]</scope>
    <source>
        <strain evidence="3 5">OGL-20</strain>
    </source>
</reference>
<dbReference type="RefSeq" id="WP_055429049.1">
    <property type="nucleotide sequence ID" value="NZ_CP015105.1"/>
</dbReference>
<protein>
    <submittedName>
        <fullName evidence="2">Uncharacterized protein</fullName>
    </submittedName>
</protein>
<keyword evidence="6" id="KW-1185">Reference proteome</keyword>
<dbReference type="KEGG" id="ttd:A3L14_03470"/>